<feature type="transmembrane region" description="Helical" evidence="1">
    <location>
        <begin position="362"/>
        <end position="379"/>
    </location>
</feature>
<dbReference type="PANTHER" id="PTHR33927">
    <property type="entry name" value="TRANSMEMBRANE PROTEIN"/>
    <property type="match status" value="1"/>
</dbReference>
<dbReference type="PANTHER" id="PTHR33927:SF5">
    <property type="entry name" value="ENZYME, PUTATIVE (AFU_ORTHOLOGUE AFUA_8G01222)-RELATED"/>
    <property type="match status" value="1"/>
</dbReference>
<feature type="transmembrane region" description="Helical" evidence="1">
    <location>
        <begin position="240"/>
        <end position="263"/>
    </location>
</feature>
<feature type="transmembrane region" description="Helical" evidence="1">
    <location>
        <begin position="166"/>
        <end position="187"/>
    </location>
</feature>
<dbReference type="InterPro" id="IPR039261">
    <property type="entry name" value="FNR_nucleotide-bd"/>
</dbReference>
<keyword evidence="1" id="KW-0812">Transmembrane</keyword>
<evidence type="ECO:0000313" key="4">
    <source>
        <dbReference type="Proteomes" id="UP001465976"/>
    </source>
</evidence>
<evidence type="ECO:0000256" key="2">
    <source>
        <dbReference type="SAM" id="SignalP"/>
    </source>
</evidence>
<feature type="signal peptide" evidence="2">
    <location>
        <begin position="1"/>
        <end position="16"/>
    </location>
</feature>
<protein>
    <recommendedName>
        <fullName evidence="5">Nonribosomal peptide synthetase 12</fullName>
    </recommendedName>
</protein>
<gene>
    <name evidence="3" type="ORF">V5O48_012915</name>
</gene>
<reference evidence="3 4" key="1">
    <citation type="submission" date="2024-02" db="EMBL/GenBank/DDBJ databases">
        <title>A draft genome for the cacao thread blight pathogen Marasmius crinis-equi.</title>
        <authorList>
            <person name="Cohen S.P."/>
            <person name="Baruah I.K."/>
            <person name="Amoako-Attah I."/>
            <person name="Bukari Y."/>
            <person name="Meinhardt L.W."/>
            <person name="Bailey B.A."/>
        </authorList>
    </citation>
    <scope>NUCLEOTIDE SEQUENCE [LARGE SCALE GENOMIC DNA]</scope>
    <source>
        <strain evidence="3 4">GH-76</strain>
    </source>
</reference>
<keyword evidence="1" id="KW-1133">Transmembrane helix</keyword>
<keyword evidence="4" id="KW-1185">Reference proteome</keyword>
<name>A0ABR3F1H8_9AGAR</name>
<evidence type="ECO:0008006" key="5">
    <source>
        <dbReference type="Google" id="ProtNLM"/>
    </source>
</evidence>
<comment type="caution">
    <text evidence="3">The sequence shown here is derived from an EMBL/GenBank/DDBJ whole genome shotgun (WGS) entry which is preliminary data.</text>
</comment>
<sequence>MPVFFRFCLFLPTSQILRVVWLPGPRGTLRMDKFNLQTTVKEKNDTHLLREMAIEEIEKDEKEKVATTVHPVAEPTLPPSVSRVISSLLSSPDILGGSIQFNLPDRPHPVHIRISAGVTGKALESGFTSAAASEKGSGGNDYDDDALPKKTQGHYIRNLRHQIFTLYRRLFGVVFIVNMAIFIVICVRETSLPKIGEIAVANLFAAILMRQDYVVNAFFQVFTLVPRSWPLAIRRIAARVYHIGGLHSGFAVSGTVWLVLFTAKATKDVVDGGQASFHLFMELNTSIATLVVTWVIMILLFGIVAFAMPALRSRRHNSFERVHRFAGWTAAAMVWAQVILLINDYKKPRESLSHAVKTTPSFWLVVVFTGSLILPWLRLKKVDVRSVVLSNHAVRLFFDYGVNPIAGSFVRISEDPLLEWHSFAAMPEIGRTGYSVVVSRAGDWTSKQIANPPTKLYIRGIPTYGVLTICPMFRRLVLVATGSGIGPCYPHIRAMKIPIKVLWTAPDVRGTFGDELVDSILEKAPDAVIYDTRKHGKPDMVKLIYRLVREFDAEAVAIISNPALTNKVVYGMMSRGIPAFGAIWDS</sequence>
<feature type="transmembrane region" description="Helical" evidence="1">
    <location>
        <begin position="322"/>
        <end position="342"/>
    </location>
</feature>
<feature type="transmembrane region" description="Helical" evidence="1">
    <location>
        <begin position="283"/>
        <end position="310"/>
    </location>
</feature>
<proteinExistence type="predicted"/>
<dbReference type="SUPFAM" id="SSF52343">
    <property type="entry name" value="Ferredoxin reductase-like, C-terminal NADP-linked domain"/>
    <property type="match status" value="1"/>
</dbReference>
<dbReference type="EMBL" id="JBAHYK010001202">
    <property type="protein sequence ID" value="KAL0569057.1"/>
    <property type="molecule type" value="Genomic_DNA"/>
</dbReference>
<dbReference type="InterPro" id="IPR052979">
    <property type="entry name" value="Adenylate-forming_domain"/>
</dbReference>
<accession>A0ABR3F1H8</accession>
<organism evidence="3 4">
    <name type="scientific">Marasmius crinis-equi</name>
    <dbReference type="NCBI Taxonomy" id="585013"/>
    <lineage>
        <taxon>Eukaryota</taxon>
        <taxon>Fungi</taxon>
        <taxon>Dikarya</taxon>
        <taxon>Basidiomycota</taxon>
        <taxon>Agaricomycotina</taxon>
        <taxon>Agaricomycetes</taxon>
        <taxon>Agaricomycetidae</taxon>
        <taxon>Agaricales</taxon>
        <taxon>Marasmiineae</taxon>
        <taxon>Marasmiaceae</taxon>
        <taxon>Marasmius</taxon>
    </lineage>
</organism>
<keyword evidence="2" id="KW-0732">Signal</keyword>
<dbReference type="Proteomes" id="UP001465976">
    <property type="component" value="Unassembled WGS sequence"/>
</dbReference>
<keyword evidence="1" id="KW-0472">Membrane</keyword>
<evidence type="ECO:0000256" key="1">
    <source>
        <dbReference type="SAM" id="Phobius"/>
    </source>
</evidence>
<feature type="chain" id="PRO_5045280448" description="Nonribosomal peptide synthetase 12" evidence="2">
    <location>
        <begin position="17"/>
        <end position="586"/>
    </location>
</feature>
<evidence type="ECO:0000313" key="3">
    <source>
        <dbReference type="EMBL" id="KAL0569057.1"/>
    </source>
</evidence>